<organism evidence="4">
    <name type="scientific">Angiostrongylus costaricensis</name>
    <name type="common">Nematode worm</name>
    <dbReference type="NCBI Taxonomy" id="334426"/>
    <lineage>
        <taxon>Eukaryota</taxon>
        <taxon>Metazoa</taxon>
        <taxon>Ecdysozoa</taxon>
        <taxon>Nematoda</taxon>
        <taxon>Chromadorea</taxon>
        <taxon>Rhabditida</taxon>
        <taxon>Rhabditina</taxon>
        <taxon>Rhabditomorpha</taxon>
        <taxon>Strongyloidea</taxon>
        <taxon>Metastrongylidae</taxon>
        <taxon>Angiostrongylus</taxon>
    </lineage>
</organism>
<name>A0A0R3PTD0_ANGCS</name>
<dbReference type="Proteomes" id="UP000267027">
    <property type="component" value="Unassembled WGS sequence"/>
</dbReference>
<keyword evidence="1" id="KW-0472">Membrane</keyword>
<keyword evidence="3" id="KW-1185">Reference proteome</keyword>
<keyword evidence="1" id="KW-1133">Transmembrane helix</keyword>
<evidence type="ECO:0000313" key="3">
    <source>
        <dbReference type="Proteomes" id="UP000267027"/>
    </source>
</evidence>
<dbReference type="WBParaSite" id="ACOC_0000901501-mRNA-1">
    <property type="protein sequence ID" value="ACOC_0000901501-mRNA-1"/>
    <property type="gene ID" value="ACOC_0000901501"/>
</dbReference>
<gene>
    <name evidence="2" type="ORF">ACOC_LOCUS9016</name>
</gene>
<sequence>MRRHWAGRDEETPAFNAVYISGEEPLLFLGICDSRGVDSVGVPVNTSLAMNIGPVEQRTTQKGRLRLKRCASIPALTIFIVYAPTLSYDEDKTK</sequence>
<keyword evidence="1" id="KW-0812">Transmembrane</keyword>
<dbReference type="EMBL" id="UYYA01004234">
    <property type="protein sequence ID" value="VDM60601.1"/>
    <property type="molecule type" value="Genomic_DNA"/>
</dbReference>
<protein>
    <submittedName>
        <fullName evidence="4">AMP_N domain-containing protein</fullName>
    </submittedName>
</protein>
<dbReference type="AlphaFoldDB" id="A0A0R3PTD0"/>
<feature type="transmembrane region" description="Helical" evidence="1">
    <location>
        <begin position="70"/>
        <end position="88"/>
    </location>
</feature>
<reference evidence="2 3" key="2">
    <citation type="submission" date="2018-11" db="EMBL/GenBank/DDBJ databases">
        <authorList>
            <consortium name="Pathogen Informatics"/>
        </authorList>
    </citation>
    <scope>NUCLEOTIDE SEQUENCE [LARGE SCALE GENOMIC DNA]</scope>
    <source>
        <strain evidence="2 3">Costa Rica</strain>
    </source>
</reference>
<evidence type="ECO:0000313" key="2">
    <source>
        <dbReference type="EMBL" id="VDM60601.1"/>
    </source>
</evidence>
<accession>A0A0R3PTD0</accession>
<reference evidence="4" key="1">
    <citation type="submission" date="2017-02" db="UniProtKB">
        <authorList>
            <consortium name="WormBaseParasite"/>
        </authorList>
    </citation>
    <scope>IDENTIFICATION</scope>
</reference>
<evidence type="ECO:0000256" key="1">
    <source>
        <dbReference type="SAM" id="Phobius"/>
    </source>
</evidence>
<proteinExistence type="predicted"/>
<evidence type="ECO:0000313" key="4">
    <source>
        <dbReference type="WBParaSite" id="ACOC_0000901501-mRNA-1"/>
    </source>
</evidence>